<comment type="caution">
    <text evidence="2">The sequence shown here is derived from an EMBL/GenBank/DDBJ whole genome shotgun (WGS) entry which is preliminary data.</text>
</comment>
<evidence type="ECO:0000256" key="1">
    <source>
        <dbReference type="SAM" id="MobiDB-lite"/>
    </source>
</evidence>
<name>A0AA88DR94_FICCA</name>
<dbReference type="Proteomes" id="UP001187192">
    <property type="component" value="Unassembled WGS sequence"/>
</dbReference>
<proteinExistence type="predicted"/>
<accession>A0AA88DR94</accession>
<organism evidence="2 3">
    <name type="scientific">Ficus carica</name>
    <name type="common">Common fig</name>
    <dbReference type="NCBI Taxonomy" id="3494"/>
    <lineage>
        <taxon>Eukaryota</taxon>
        <taxon>Viridiplantae</taxon>
        <taxon>Streptophyta</taxon>
        <taxon>Embryophyta</taxon>
        <taxon>Tracheophyta</taxon>
        <taxon>Spermatophyta</taxon>
        <taxon>Magnoliopsida</taxon>
        <taxon>eudicotyledons</taxon>
        <taxon>Gunneridae</taxon>
        <taxon>Pentapetalae</taxon>
        <taxon>rosids</taxon>
        <taxon>fabids</taxon>
        <taxon>Rosales</taxon>
        <taxon>Moraceae</taxon>
        <taxon>Ficeae</taxon>
        <taxon>Ficus</taxon>
    </lineage>
</organism>
<dbReference type="EMBL" id="BTGU01000094">
    <property type="protein sequence ID" value="GMN60045.1"/>
    <property type="molecule type" value="Genomic_DNA"/>
</dbReference>
<feature type="compositionally biased region" description="Basic and acidic residues" evidence="1">
    <location>
        <begin position="40"/>
        <end position="53"/>
    </location>
</feature>
<protein>
    <submittedName>
        <fullName evidence="2">Uncharacterized protein</fullName>
    </submittedName>
</protein>
<evidence type="ECO:0000313" key="2">
    <source>
        <dbReference type="EMBL" id="GMN60045.1"/>
    </source>
</evidence>
<evidence type="ECO:0000313" key="3">
    <source>
        <dbReference type="Proteomes" id="UP001187192"/>
    </source>
</evidence>
<dbReference type="Gramene" id="FCD_00025890-RA">
    <property type="protein sequence ID" value="FCD_00025890-RA:cds"/>
    <property type="gene ID" value="FCD_00025890"/>
</dbReference>
<gene>
    <name evidence="2" type="ORF">TIFTF001_029147</name>
</gene>
<reference evidence="2" key="1">
    <citation type="submission" date="2023-07" db="EMBL/GenBank/DDBJ databases">
        <title>draft genome sequence of fig (Ficus carica).</title>
        <authorList>
            <person name="Takahashi T."/>
            <person name="Nishimura K."/>
        </authorList>
    </citation>
    <scope>NUCLEOTIDE SEQUENCE</scope>
</reference>
<dbReference type="AlphaFoldDB" id="A0AA88DR94"/>
<keyword evidence="3" id="KW-1185">Reference proteome</keyword>
<sequence>MEHASWWSRLQPMLRVDADEISHPRSRGEVQFSHHRSCQKGRENGKKETERRGAIIKSQSEGHKLDNKLSPIPPNPIREHPYVKPLKMLPPGSRKKKEERKERIAKQALGQGISDMPYRQ</sequence>
<feature type="region of interest" description="Disordered" evidence="1">
    <location>
        <begin position="20"/>
        <end position="120"/>
    </location>
</feature>